<reference evidence="4" key="2">
    <citation type="submission" date="2013-12" db="EMBL/GenBank/DDBJ databases">
        <authorList>
            <person name="Yu Y."/>
            <person name="Lee S."/>
            <person name="de Baynast K."/>
            <person name="Wissotski M."/>
            <person name="Liu L."/>
            <person name="Talag J."/>
            <person name="Goicoechea J."/>
            <person name="Angelova A."/>
            <person name="Jetty R."/>
            <person name="Kudrna D."/>
            <person name="Golser W."/>
            <person name="Rivera L."/>
            <person name="Zhang J."/>
            <person name="Wing R."/>
        </authorList>
    </citation>
    <scope>NUCLEOTIDE SEQUENCE</scope>
</reference>
<proteinExistence type="predicted"/>
<dbReference type="AlphaFoldDB" id="A0A0D9WPC2"/>
<keyword evidence="4" id="KW-1185">Reference proteome</keyword>
<dbReference type="HOGENOM" id="CLU_1818615_0_0_1"/>
<dbReference type="STRING" id="77586.A0A0D9WPC2"/>
<dbReference type="Gramene" id="LPERR06G09800.1">
    <property type="protein sequence ID" value="LPERR06G09800.1"/>
    <property type="gene ID" value="LPERR06G09800"/>
</dbReference>
<evidence type="ECO:0000259" key="2">
    <source>
        <dbReference type="Pfam" id="PF13962"/>
    </source>
</evidence>
<dbReference type="Pfam" id="PF13962">
    <property type="entry name" value="PGG"/>
    <property type="match status" value="1"/>
</dbReference>
<evidence type="ECO:0000256" key="1">
    <source>
        <dbReference type="SAM" id="Phobius"/>
    </source>
</evidence>
<evidence type="ECO:0000313" key="3">
    <source>
        <dbReference type="EnsemblPlants" id="LPERR06G09800.1"/>
    </source>
</evidence>
<accession>A0A0D9WPC2</accession>
<dbReference type="eggNOG" id="KOG0504">
    <property type="taxonomic scope" value="Eukaryota"/>
</dbReference>
<name>A0A0D9WPC2_9ORYZ</name>
<dbReference type="InterPro" id="IPR026961">
    <property type="entry name" value="PGG_dom"/>
</dbReference>
<keyword evidence="1" id="KW-0472">Membrane</keyword>
<evidence type="ECO:0000313" key="4">
    <source>
        <dbReference type="Proteomes" id="UP000032180"/>
    </source>
</evidence>
<feature type="domain" description="PGG" evidence="2">
    <location>
        <begin position="45"/>
        <end position="125"/>
    </location>
</feature>
<dbReference type="PANTHER" id="PTHR24177">
    <property type="entry name" value="CASKIN"/>
    <property type="match status" value="1"/>
</dbReference>
<reference evidence="3 4" key="1">
    <citation type="submission" date="2012-08" db="EMBL/GenBank/DDBJ databases">
        <title>Oryza genome evolution.</title>
        <authorList>
            <person name="Wing R.A."/>
        </authorList>
    </citation>
    <scope>NUCLEOTIDE SEQUENCE</scope>
</reference>
<dbReference type="PANTHER" id="PTHR24177:SF412">
    <property type="entry name" value="OS06G0285941 PROTEIN"/>
    <property type="match status" value="1"/>
</dbReference>
<keyword evidence="1" id="KW-0812">Transmembrane</keyword>
<dbReference type="GO" id="GO:0016020">
    <property type="term" value="C:membrane"/>
    <property type="evidence" value="ECO:0007669"/>
    <property type="project" value="TreeGrafter"/>
</dbReference>
<feature type="transmembrane region" description="Helical" evidence="1">
    <location>
        <begin position="102"/>
        <end position="122"/>
    </location>
</feature>
<sequence>MVQYSPILNIRKSLSCPSMQFYSTSDRSRISRRATVDPDADERNKWFREMRGWLMVVATVAASVTYQAGLNPPGGFWQDDRENDHRAGNPVLRDRINARYQAFYYFNSTAFVTSLVIMVPFLQQDVALHRRLLPSIPPGDTA</sequence>
<reference evidence="3" key="3">
    <citation type="submission" date="2015-04" db="UniProtKB">
        <authorList>
            <consortium name="EnsemblPlants"/>
        </authorList>
    </citation>
    <scope>IDENTIFICATION</scope>
</reference>
<protein>
    <recommendedName>
        <fullName evidence="2">PGG domain-containing protein</fullName>
    </recommendedName>
</protein>
<keyword evidence="1" id="KW-1133">Transmembrane helix</keyword>
<feature type="transmembrane region" description="Helical" evidence="1">
    <location>
        <begin position="52"/>
        <end position="70"/>
    </location>
</feature>
<dbReference type="EnsemblPlants" id="LPERR06G09800.1">
    <property type="protein sequence ID" value="LPERR06G09800.1"/>
    <property type="gene ID" value="LPERR06G09800"/>
</dbReference>
<dbReference type="Proteomes" id="UP000032180">
    <property type="component" value="Chromosome 6"/>
</dbReference>
<organism evidence="3 4">
    <name type="scientific">Leersia perrieri</name>
    <dbReference type="NCBI Taxonomy" id="77586"/>
    <lineage>
        <taxon>Eukaryota</taxon>
        <taxon>Viridiplantae</taxon>
        <taxon>Streptophyta</taxon>
        <taxon>Embryophyta</taxon>
        <taxon>Tracheophyta</taxon>
        <taxon>Spermatophyta</taxon>
        <taxon>Magnoliopsida</taxon>
        <taxon>Liliopsida</taxon>
        <taxon>Poales</taxon>
        <taxon>Poaceae</taxon>
        <taxon>BOP clade</taxon>
        <taxon>Oryzoideae</taxon>
        <taxon>Oryzeae</taxon>
        <taxon>Oryzinae</taxon>
        <taxon>Leersia</taxon>
    </lineage>
</organism>